<dbReference type="RefSeq" id="WP_089293099.1">
    <property type="nucleotide sequence ID" value="NZ_BOMU01000093.1"/>
</dbReference>
<feature type="transmembrane region" description="Helical" evidence="3">
    <location>
        <begin position="198"/>
        <end position="216"/>
    </location>
</feature>
<dbReference type="AlphaFoldDB" id="A0A238XIS2"/>
<keyword evidence="3" id="KW-1133">Transmembrane helix</keyword>
<dbReference type="OrthoDB" id="3405909at2"/>
<feature type="compositionally biased region" description="Basic residues" evidence="2">
    <location>
        <begin position="379"/>
        <end position="392"/>
    </location>
</feature>
<sequence length="590" mass="63105">MSVDLDAVTQLAGTDRRAARQLLDAQHAQAAASARIAAADADADRQLRVAEQQQRLAAQHRETVLREKEQARAARQRRRTDRVEQRQLRAQARRAWAAGVLAYLKGHADDAYAAVMYGLAVGGAVYGQISAATARGWPLAAGLVIAAAIEGLALVMALTAQKLRLAGEAARAPRALTWICAAAAAGINYLGHAHADKTGAVLLAALSLAGIIVWEIRSGATHRLELRKRGLLPEPAAVFGWRRWLRFPRSTLAAWSIDVRNRVSPRAGQLLETASAERRQRQDAADRRRVRRLARRTLRDANRSGDSTAVLDALTWFAEPDRSGPVRVVRPPEASLRCLQQRTGAAHEPGPGRAARATDGPDRQQARRRLWSSAGGPRLRPRRSGPALRKRPATPDAAQLPGPVVAGRQAADHGEVRSVSTTSASPAPGGGPAEPDRTEIRDHPADRGPIRDHPANTDRAARTGPSPAATDRTTHPGPADAAPVRPVAAALAPADRTAKREPVRSSNASADRSGRNRSGLGGQSLDVPDLMAAGRQVRDRLAADGVALSRSRLIKGIREQDISISTDRATALLAELRREARPASAGTGRR</sequence>
<reference evidence="4 5" key="1">
    <citation type="submission" date="2017-06" db="EMBL/GenBank/DDBJ databases">
        <authorList>
            <person name="Kim H.J."/>
            <person name="Triplett B.A."/>
        </authorList>
    </citation>
    <scope>NUCLEOTIDE SEQUENCE [LARGE SCALE GENOMIC DNA]</scope>
    <source>
        <strain evidence="4 5">DSM 43151</strain>
    </source>
</reference>
<organism evidence="4 5">
    <name type="scientific">Actinoplanes regularis</name>
    <dbReference type="NCBI Taxonomy" id="52697"/>
    <lineage>
        <taxon>Bacteria</taxon>
        <taxon>Bacillati</taxon>
        <taxon>Actinomycetota</taxon>
        <taxon>Actinomycetes</taxon>
        <taxon>Micromonosporales</taxon>
        <taxon>Micromonosporaceae</taxon>
        <taxon>Actinoplanes</taxon>
    </lineage>
</organism>
<evidence type="ECO:0000256" key="1">
    <source>
        <dbReference type="SAM" id="Coils"/>
    </source>
</evidence>
<feature type="region of interest" description="Disordered" evidence="2">
    <location>
        <begin position="341"/>
        <end position="527"/>
    </location>
</feature>
<keyword evidence="5" id="KW-1185">Reference proteome</keyword>
<accession>A0A238XIS2</accession>
<proteinExistence type="predicted"/>
<feature type="compositionally biased region" description="Basic and acidic residues" evidence="2">
    <location>
        <begin position="434"/>
        <end position="461"/>
    </location>
</feature>
<evidence type="ECO:0000256" key="2">
    <source>
        <dbReference type="SAM" id="MobiDB-lite"/>
    </source>
</evidence>
<evidence type="ECO:0000313" key="5">
    <source>
        <dbReference type="Proteomes" id="UP000198415"/>
    </source>
</evidence>
<dbReference type="EMBL" id="FZNR01000003">
    <property type="protein sequence ID" value="SNR58906.1"/>
    <property type="molecule type" value="Genomic_DNA"/>
</dbReference>
<keyword evidence="3" id="KW-0812">Transmembrane</keyword>
<protein>
    <recommendedName>
        <fullName evidence="6">DUF2637 domain-containing protein</fullName>
    </recommendedName>
</protein>
<evidence type="ECO:0008006" key="6">
    <source>
        <dbReference type="Google" id="ProtNLM"/>
    </source>
</evidence>
<gene>
    <name evidence="4" type="ORF">SAMN06264365_103502</name>
</gene>
<evidence type="ECO:0000256" key="3">
    <source>
        <dbReference type="SAM" id="Phobius"/>
    </source>
</evidence>
<feature type="transmembrane region" description="Helical" evidence="3">
    <location>
        <begin position="137"/>
        <end position="160"/>
    </location>
</feature>
<evidence type="ECO:0000313" key="4">
    <source>
        <dbReference type="EMBL" id="SNR58906.1"/>
    </source>
</evidence>
<feature type="transmembrane region" description="Helical" evidence="3">
    <location>
        <begin position="172"/>
        <end position="192"/>
    </location>
</feature>
<feature type="transmembrane region" description="Helical" evidence="3">
    <location>
        <begin position="111"/>
        <end position="131"/>
    </location>
</feature>
<keyword evidence="1" id="KW-0175">Coiled coil</keyword>
<feature type="compositionally biased region" description="Low complexity" evidence="2">
    <location>
        <begin position="478"/>
        <end position="495"/>
    </location>
</feature>
<dbReference type="Pfam" id="PF10935">
    <property type="entry name" value="DUF2637"/>
    <property type="match status" value="1"/>
</dbReference>
<name>A0A238XIS2_9ACTN</name>
<keyword evidence="3" id="KW-0472">Membrane</keyword>
<dbReference type="Proteomes" id="UP000198415">
    <property type="component" value="Unassembled WGS sequence"/>
</dbReference>
<feature type="coiled-coil region" evidence="1">
    <location>
        <begin position="57"/>
        <end position="86"/>
    </location>
</feature>
<dbReference type="InterPro" id="IPR021235">
    <property type="entry name" value="DUF2637"/>
</dbReference>